<dbReference type="PANTHER" id="PTHR11559">
    <property type="entry name" value="CARBOXYLESTERASE"/>
    <property type="match status" value="1"/>
</dbReference>
<evidence type="ECO:0000313" key="6">
    <source>
        <dbReference type="Proteomes" id="UP000887566"/>
    </source>
</evidence>
<keyword evidence="3 4" id="KW-0378">Hydrolase</keyword>
<feature type="domain" description="Carboxylesterase type B" evidence="5">
    <location>
        <begin position="22"/>
        <end position="337"/>
    </location>
</feature>
<evidence type="ECO:0000259" key="5">
    <source>
        <dbReference type="Pfam" id="PF00135"/>
    </source>
</evidence>
<proteinExistence type="inferred from homology"/>
<sequence>MIQIAVIFLVFFSQYASGDEDVSVKTTKGQVTGKRITVGINDSTGLYHGTADVFLGIPFAESTAPPMRFQLPLERKPWSQTLLATDWPAACPQDPAQISQEFNANSDKKLPVMIWIHGGAFVFGYAKKFPADGIITNLVNRGVVVVTIQYRLGALGFFTTRTHDFEANLGLFDQLMAFRWVQREISNFGGDAGNVTIFGESAGACSVAFHTYSNISVTQNLYHRAIMESGAAKTCLSGYLYRDQQQSHDFALKLCAKYNFTMAQWNSGNFNNLNTCLNTESYASIVDAQKAGAGVWLVVAHPNSTFLPGTPKQLAEAMGKNRPPLPVIIGTNRDEMVADVGRKIYIIL</sequence>
<dbReference type="InterPro" id="IPR050309">
    <property type="entry name" value="Type-B_Carboxylest/Lipase"/>
</dbReference>
<name>A0A914X2P2_9BILA</name>
<dbReference type="GO" id="GO:0052689">
    <property type="term" value="F:carboxylic ester hydrolase activity"/>
    <property type="evidence" value="ECO:0007669"/>
    <property type="project" value="UniProtKB-KW"/>
</dbReference>
<evidence type="ECO:0000256" key="3">
    <source>
        <dbReference type="ARBA" id="ARBA00022801"/>
    </source>
</evidence>
<feature type="signal peptide" evidence="4">
    <location>
        <begin position="1"/>
        <end position="18"/>
    </location>
</feature>
<dbReference type="Gene3D" id="3.40.50.1820">
    <property type="entry name" value="alpha/beta hydrolase"/>
    <property type="match status" value="1"/>
</dbReference>
<dbReference type="Pfam" id="PF00135">
    <property type="entry name" value="COesterase"/>
    <property type="match status" value="1"/>
</dbReference>
<evidence type="ECO:0000313" key="7">
    <source>
        <dbReference type="WBParaSite" id="PSAMB.scaffold6400size9578.g28446.t1"/>
    </source>
</evidence>
<evidence type="ECO:0000256" key="1">
    <source>
        <dbReference type="ARBA" id="ARBA00005964"/>
    </source>
</evidence>
<organism evidence="6 7">
    <name type="scientific">Plectus sambesii</name>
    <dbReference type="NCBI Taxonomy" id="2011161"/>
    <lineage>
        <taxon>Eukaryota</taxon>
        <taxon>Metazoa</taxon>
        <taxon>Ecdysozoa</taxon>
        <taxon>Nematoda</taxon>
        <taxon>Chromadorea</taxon>
        <taxon>Plectida</taxon>
        <taxon>Plectina</taxon>
        <taxon>Plectoidea</taxon>
        <taxon>Plectidae</taxon>
        <taxon>Plectus</taxon>
    </lineage>
</organism>
<keyword evidence="6" id="KW-1185">Reference proteome</keyword>
<dbReference type="Proteomes" id="UP000887566">
    <property type="component" value="Unplaced"/>
</dbReference>
<keyword evidence="2" id="KW-0719">Serine esterase</keyword>
<keyword evidence="4" id="KW-0732">Signal</keyword>
<feature type="chain" id="PRO_5038168443" description="Carboxylic ester hydrolase" evidence="4">
    <location>
        <begin position="19"/>
        <end position="348"/>
    </location>
</feature>
<dbReference type="InterPro" id="IPR029058">
    <property type="entry name" value="AB_hydrolase_fold"/>
</dbReference>
<protein>
    <recommendedName>
        <fullName evidence="4">Carboxylic ester hydrolase</fullName>
        <ecNumber evidence="4">3.1.1.-</ecNumber>
    </recommendedName>
</protein>
<dbReference type="AlphaFoldDB" id="A0A914X2P2"/>
<dbReference type="InterPro" id="IPR019826">
    <property type="entry name" value="Carboxylesterase_B_AS"/>
</dbReference>
<dbReference type="EC" id="3.1.1.-" evidence="4"/>
<evidence type="ECO:0000256" key="4">
    <source>
        <dbReference type="RuleBase" id="RU361235"/>
    </source>
</evidence>
<reference evidence="7" key="1">
    <citation type="submission" date="2022-11" db="UniProtKB">
        <authorList>
            <consortium name="WormBaseParasite"/>
        </authorList>
    </citation>
    <scope>IDENTIFICATION</scope>
</reference>
<evidence type="ECO:0000256" key="2">
    <source>
        <dbReference type="ARBA" id="ARBA00022487"/>
    </source>
</evidence>
<dbReference type="PROSITE" id="PS00122">
    <property type="entry name" value="CARBOXYLESTERASE_B_1"/>
    <property type="match status" value="1"/>
</dbReference>
<dbReference type="InterPro" id="IPR002018">
    <property type="entry name" value="CarbesteraseB"/>
</dbReference>
<dbReference type="WBParaSite" id="PSAMB.scaffold6400size9578.g28446.t1">
    <property type="protein sequence ID" value="PSAMB.scaffold6400size9578.g28446.t1"/>
    <property type="gene ID" value="PSAMB.scaffold6400size9578.g28446"/>
</dbReference>
<accession>A0A914X2P2</accession>
<dbReference type="SUPFAM" id="SSF53474">
    <property type="entry name" value="alpha/beta-Hydrolases"/>
    <property type="match status" value="1"/>
</dbReference>
<comment type="similarity">
    <text evidence="1 4">Belongs to the type-B carboxylesterase/lipase family.</text>
</comment>